<reference evidence="8" key="1">
    <citation type="submission" date="2020-10" db="EMBL/GenBank/DDBJ databases">
        <title>Sequencing the genomes of 1000 actinobacteria strains.</title>
        <authorList>
            <person name="Klenk H.-P."/>
        </authorList>
    </citation>
    <scope>NUCLEOTIDE SEQUENCE</scope>
    <source>
        <strain evidence="8">DSM 46832</strain>
    </source>
</reference>
<dbReference type="GO" id="GO:0006281">
    <property type="term" value="P:DNA repair"/>
    <property type="evidence" value="ECO:0007669"/>
    <property type="project" value="UniProtKB-KW"/>
</dbReference>
<protein>
    <submittedName>
        <fullName evidence="8">Methylated-DNA-[protein]-cysteine S-methyltransferase</fullName>
        <ecNumber evidence="8">2.1.1.63</ecNumber>
    </submittedName>
</protein>
<evidence type="ECO:0000256" key="6">
    <source>
        <dbReference type="ARBA" id="ARBA00049348"/>
    </source>
</evidence>
<feature type="domain" description="Methylated-DNA-[protein]-cysteine S-methyltransferase DNA binding" evidence="7">
    <location>
        <begin position="86"/>
        <end position="165"/>
    </location>
</feature>
<dbReference type="EMBL" id="JADBEB010000001">
    <property type="protein sequence ID" value="MBE1487054.1"/>
    <property type="molecule type" value="Genomic_DNA"/>
</dbReference>
<dbReference type="AlphaFoldDB" id="A0A927M3L5"/>
<dbReference type="EC" id="2.1.1.63" evidence="8"/>
<accession>A0A927M3L5</accession>
<dbReference type="GO" id="GO:0032259">
    <property type="term" value="P:methylation"/>
    <property type="evidence" value="ECO:0007669"/>
    <property type="project" value="UniProtKB-KW"/>
</dbReference>
<keyword evidence="5" id="KW-0234">DNA repair</keyword>
<proteinExistence type="predicted"/>
<organism evidence="8 9">
    <name type="scientific">Plantactinospora soyae</name>
    <dbReference type="NCBI Taxonomy" id="1544732"/>
    <lineage>
        <taxon>Bacteria</taxon>
        <taxon>Bacillati</taxon>
        <taxon>Actinomycetota</taxon>
        <taxon>Actinomycetes</taxon>
        <taxon>Micromonosporales</taxon>
        <taxon>Micromonosporaceae</taxon>
        <taxon>Plantactinospora</taxon>
    </lineage>
</organism>
<gene>
    <name evidence="8" type="ORF">H4W31_002692</name>
</gene>
<dbReference type="RefSeq" id="WP_404825587.1">
    <property type="nucleotide sequence ID" value="NZ_JADBEB010000001.1"/>
</dbReference>
<evidence type="ECO:0000256" key="1">
    <source>
        <dbReference type="ARBA" id="ARBA00001286"/>
    </source>
</evidence>
<evidence type="ECO:0000256" key="2">
    <source>
        <dbReference type="ARBA" id="ARBA00022603"/>
    </source>
</evidence>
<dbReference type="PANTHER" id="PTHR10815">
    <property type="entry name" value="METHYLATED-DNA--PROTEIN-CYSTEINE METHYLTRANSFERASE"/>
    <property type="match status" value="1"/>
</dbReference>
<dbReference type="CDD" id="cd06445">
    <property type="entry name" value="ATase"/>
    <property type="match status" value="1"/>
</dbReference>
<evidence type="ECO:0000259" key="7">
    <source>
        <dbReference type="Pfam" id="PF01035"/>
    </source>
</evidence>
<dbReference type="PROSITE" id="PS00374">
    <property type="entry name" value="MGMT"/>
    <property type="match status" value="1"/>
</dbReference>
<dbReference type="Pfam" id="PF01035">
    <property type="entry name" value="DNA_binding_1"/>
    <property type="match status" value="1"/>
</dbReference>
<keyword evidence="3 8" id="KW-0808">Transferase</keyword>
<dbReference type="InterPro" id="IPR001497">
    <property type="entry name" value="MethylDNA_cys_MeTrfase_AS"/>
</dbReference>
<evidence type="ECO:0000256" key="5">
    <source>
        <dbReference type="ARBA" id="ARBA00023204"/>
    </source>
</evidence>
<dbReference type="NCBIfam" id="TIGR00589">
    <property type="entry name" value="ogt"/>
    <property type="match status" value="1"/>
</dbReference>
<dbReference type="PANTHER" id="PTHR10815:SF13">
    <property type="entry name" value="METHYLATED-DNA--PROTEIN-CYSTEINE METHYLTRANSFERASE"/>
    <property type="match status" value="1"/>
</dbReference>
<keyword evidence="2 8" id="KW-0489">Methyltransferase</keyword>
<dbReference type="InterPro" id="IPR014048">
    <property type="entry name" value="MethylDNA_cys_MeTrfase_DNA-bd"/>
</dbReference>
<comment type="caution">
    <text evidence="8">The sequence shown here is derived from an EMBL/GenBank/DDBJ whole genome shotgun (WGS) entry which is preliminary data.</text>
</comment>
<keyword evidence="4" id="KW-0227">DNA damage</keyword>
<evidence type="ECO:0000256" key="3">
    <source>
        <dbReference type="ARBA" id="ARBA00022679"/>
    </source>
</evidence>
<dbReference type="GO" id="GO:0003908">
    <property type="term" value="F:methylated-DNA-[protein]-cysteine S-methyltransferase activity"/>
    <property type="evidence" value="ECO:0007669"/>
    <property type="project" value="UniProtKB-EC"/>
</dbReference>
<sequence length="170" mass="18212">MNDLYSTGMDTPTGRLTVLADSSGVVHAAGFTTDADGLLALVHPRLRGSLRARTDLGPVTSAVRSYLDGELTAIDAVPVTQYTGGEFMAHAWHTLRQVKPGEPITYTEFAGLAGRPRAVRAAAMACARNAAALFVPCHRVLRTDGGLGGFRWGLPVKTWLLDHERSRDAL</sequence>
<comment type="catalytic activity">
    <reaction evidence="1">
        <text>a 4-O-methyl-thymidine in DNA + L-cysteinyl-[protein] = a thymidine in DNA + S-methyl-L-cysteinyl-[protein]</text>
        <dbReference type="Rhea" id="RHEA:53428"/>
        <dbReference type="Rhea" id="RHEA-COMP:10131"/>
        <dbReference type="Rhea" id="RHEA-COMP:10132"/>
        <dbReference type="Rhea" id="RHEA-COMP:13555"/>
        <dbReference type="Rhea" id="RHEA-COMP:13556"/>
        <dbReference type="ChEBI" id="CHEBI:29950"/>
        <dbReference type="ChEBI" id="CHEBI:82612"/>
        <dbReference type="ChEBI" id="CHEBI:137386"/>
        <dbReference type="ChEBI" id="CHEBI:137387"/>
        <dbReference type="EC" id="2.1.1.63"/>
    </reaction>
</comment>
<dbReference type="Gene3D" id="1.10.10.10">
    <property type="entry name" value="Winged helix-like DNA-binding domain superfamily/Winged helix DNA-binding domain"/>
    <property type="match status" value="1"/>
</dbReference>
<name>A0A927M3L5_9ACTN</name>
<keyword evidence="9" id="KW-1185">Reference proteome</keyword>
<evidence type="ECO:0000313" key="8">
    <source>
        <dbReference type="EMBL" id="MBE1487054.1"/>
    </source>
</evidence>
<dbReference type="InterPro" id="IPR036217">
    <property type="entry name" value="MethylDNA_cys_MeTrfase_DNAb"/>
</dbReference>
<dbReference type="InterPro" id="IPR036388">
    <property type="entry name" value="WH-like_DNA-bd_sf"/>
</dbReference>
<evidence type="ECO:0000256" key="4">
    <source>
        <dbReference type="ARBA" id="ARBA00022763"/>
    </source>
</evidence>
<dbReference type="SUPFAM" id="SSF46767">
    <property type="entry name" value="Methylated DNA-protein cysteine methyltransferase, C-terminal domain"/>
    <property type="match status" value="1"/>
</dbReference>
<comment type="catalytic activity">
    <reaction evidence="6">
        <text>a 6-O-methyl-2'-deoxyguanosine in DNA + L-cysteinyl-[protein] = S-methyl-L-cysteinyl-[protein] + a 2'-deoxyguanosine in DNA</text>
        <dbReference type="Rhea" id="RHEA:24000"/>
        <dbReference type="Rhea" id="RHEA-COMP:10131"/>
        <dbReference type="Rhea" id="RHEA-COMP:10132"/>
        <dbReference type="Rhea" id="RHEA-COMP:11367"/>
        <dbReference type="Rhea" id="RHEA-COMP:11368"/>
        <dbReference type="ChEBI" id="CHEBI:29950"/>
        <dbReference type="ChEBI" id="CHEBI:82612"/>
        <dbReference type="ChEBI" id="CHEBI:85445"/>
        <dbReference type="ChEBI" id="CHEBI:85448"/>
        <dbReference type="EC" id="2.1.1.63"/>
    </reaction>
</comment>
<dbReference type="Proteomes" id="UP000649753">
    <property type="component" value="Unassembled WGS sequence"/>
</dbReference>
<evidence type="ECO:0000313" key="9">
    <source>
        <dbReference type="Proteomes" id="UP000649753"/>
    </source>
</evidence>